<evidence type="ECO:0000256" key="11">
    <source>
        <dbReference type="RuleBase" id="RU004070"/>
    </source>
</evidence>
<evidence type="ECO:0000256" key="5">
    <source>
        <dbReference type="ARBA" id="ARBA00022801"/>
    </source>
</evidence>
<keyword evidence="6 12" id="KW-0347">Helicase</keyword>
<feature type="region of interest" description="Disordered" evidence="13">
    <location>
        <begin position="47"/>
        <end position="69"/>
    </location>
</feature>
<evidence type="ECO:0000313" key="15">
    <source>
        <dbReference type="EMBL" id="OLY78167.1"/>
    </source>
</evidence>
<dbReference type="InterPro" id="IPR001208">
    <property type="entry name" value="MCM_dom"/>
</dbReference>
<evidence type="ECO:0000256" key="10">
    <source>
        <dbReference type="ARBA" id="ARBA00023306"/>
    </source>
</evidence>
<dbReference type="STRING" id="133383.A0A1R0GMR5"/>
<evidence type="ECO:0000256" key="3">
    <source>
        <dbReference type="ARBA" id="ARBA00022705"/>
    </source>
</evidence>
<dbReference type="GO" id="GO:0006279">
    <property type="term" value="P:premeiotic DNA replication"/>
    <property type="evidence" value="ECO:0007669"/>
    <property type="project" value="UniProtKB-ARBA"/>
</dbReference>
<feature type="domain" description="MCM C-terminal AAA(+) ATPase" evidence="14">
    <location>
        <begin position="451"/>
        <end position="657"/>
    </location>
</feature>
<dbReference type="GO" id="GO:1902969">
    <property type="term" value="P:mitotic DNA replication"/>
    <property type="evidence" value="ECO:0007669"/>
    <property type="project" value="TreeGrafter"/>
</dbReference>
<dbReference type="GO" id="GO:0005524">
    <property type="term" value="F:ATP binding"/>
    <property type="evidence" value="ECO:0007669"/>
    <property type="project" value="UniProtKB-UniRule"/>
</dbReference>
<dbReference type="InterPro" id="IPR018525">
    <property type="entry name" value="MCM_CS"/>
</dbReference>
<dbReference type="CDD" id="cd17757">
    <property type="entry name" value="MCM6"/>
    <property type="match status" value="1"/>
</dbReference>
<dbReference type="InterPro" id="IPR033762">
    <property type="entry name" value="MCM_OB"/>
</dbReference>
<comment type="catalytic activity">
    <reaction evidence="12">
        <text>ATP + H2O = ADP + phosphate + H(+)</text>
        <dbReference type="Rhea" id="RHEA:13065"/>
        <dbReference type="ChEBI" id="CHEBI:15377"/>
        <dbReference type="ChEBI" id="CHEBI:15378"/>
        <dbReference type="ChEBI" id="CHEBI:30616"/>
        <dbReference type="ChEBI" id="CHEBI:43474"/>
        <dbReference type="ChEBI" id="CHEBI:456216"/>
        <dbReference type="EC" id="3.6.4.12"/>
    </reaction>
</comment>
<dbReference type="GO" id="GO:0005656">
    <property type="term" value="C:nuclear pre-replicative complex"/>
    <property type="evidence" value="ECO:0007669"/>
    <property type="project" value="UniProtKB-ARBA"/>
</dbReference>
<dbReference type="GO" id="GO:0006270">
    <property type="term" value="P:DNA replication initiation"/>
    <property type="evidence" value="ECO:0007669"/>
    <property type="project" value="UniProtKB-UniRule"/>
</dbReference>
<keyword evidence="9" id="KW-0539">Nucleus</keyword>
<dbReference type="Gene3D" id="3.40.50.300">
    <property type="entry name" value="P-loop containing nucleotide triphosphate hydrolases"/>
    <property type="match status" value="1"/>
</dbReference>
<dbReference type="Gene3D" id="1.20.58.870">
    <property type="match status" value="1"/>
</dbReference>
<dbReference type="EC" id="3.6.4.12" evidence="12"/>
<dbReference type="Pfam" id="PF17207">
    <property type="entry name" value="MCM_OB"/>
    <property type="match status" value="1"/>
</dbReference>
<keyword evidence="3 12" id="KW-0235">DNA replication</keyword>
<proteinExistence type="inferred from homology"/>
<keyword evidence="17" id="KW-1185">Reference proteome</keyword>
<evidence type="ECO:0000256" key="1">
    <source>
        <dbReference type="ARBA" id="ARBA00004123"/>
    </source>
</evidence>
<comment type="function">
    <text evidence="12">Acts as component of the MCM2-7 complex (MCM complex) which is the replicative helicase essential for 'once per cell cycle' DNA replication initiation and elongation in eukaryotic cells. The active ATPase sites in the MCM2-7 ring are formed through the interaction surfaces of two neighboring subunits such that a critical structure of a conserved arginine finger motif is provided in trans relative to the ATP-binding site of the Walker A box of the adjacent subunit. The six ATPase active sites, however, are likely to contribute differentially to the complex helicase activity.</text>
</comment>
<feature type="region of interest" description="Disordered" evidence="13">
    <location>
        <begin position="903"/>
        <end position="937"/>
    </location>
</feature>
<dbReference type="SMART" id="SM00350">
    <property type="entry name" value="MCM"/>
    <property type="match status" value="1"/>
</dbReference>
<dbReference type="EMBL" id="LSSL01006742">
    <property type="protein sequence ID" value="OLY78315.1"/>
    <property type="molecule type" value="Genomic_DNA"/>
</dbReference>
<feature type="compositionally biased region" description="Polar residues" evidence="13">
    <location>
        <begin position="58"/>
        <end position="69"/>
    </location>
</feature>
<dbReference type="InterPro" id="IPR027925">
    <property type="entry name" value="MCM_N"/>
</dbReference>
<sequence>MTIGNLRSDPPSNIDESVLGTQLTSSGMAAPPTLNINEFLSSTSNVLGSEGAGGRNGANHTQNSVLSSSINPEIETINEQVNDSRERRVKAAIMNSDHRAKIKDEAAEKIRETFEGFLENFVDVRAEFSKNGNPGEYEDQSAFLDKYSSKPYLKQLIQAQMNDSNTIFVKYGDILSYEAMLATYISENYLRLEGYINQAARRVYDRISRKNNTLMNKNPSFDQNKAPIVVSIYNLPGVHRIRELRTKQIGRLVSLSGTVTRTSEVRPELVLGTFSCVVCQNIIPNILQQFKYTEPTICSRPTCQNRTLWKLITEQSVFTDWQKVRVQEKSSEIPPGAVPRTLDVILRNEMVERVKPGDTAMFTGCLIAVPDVGQMGIVKSAEIRNNHENGEGVSGIKNLGARELTYKLSFLAIHAGLSTGDLNQQIEEGEAELTKEEKEEIHEMAGMKNTIYNRIVQSIAPTVFGHDEVKRGILLQLMGGVHKVTHEGIKLRGDINVCVVGDPSTSKSMFLKYVASFLPRSVFTSGKGSSAAGLTASVVKDEDTGEFTIEAGALMLADQGICCIDEFDKMDLKDQVAIHEAMEQQTISIAKAGLHASLNARTSILAAANPVGGRYDRRLTLRQNIAMSAPIMSRFDLFFVVLDDSNETTDYNTARHIVSLHQLRDEAVDPPFSPAQLRRYIKYARTIDPRITPESGKLLWESYRNLRQEDSGGLANTESFRITVRQLESLIRLSEALARVHCEEEIHPRHVREAVRLLRRSIVHVEMDDIEISEEFMNTEDVVNADQSEAVAEGQASVSAPVIEKKKIKREDFERARSMITMKLRQNEAQILAERSEKADGESNEDIDLDEGSNGLRMSELVDWYLSQREEYLLTEKDLNDEMFLIKAVLNYLIKVEGSVISLRPPTDEDEGDDEVDSEGQEKDNPVLILHPNFSMN</sequence>
<dbReference type="Pfam" id="PF00493">
    <property type="entry name" value="MCM"/>
    <property type="match status" value="1"/>
</dbReference>
<evidence type="ECO:0000259" key="14">
    <source>
        <dbReference type="PROSITE" id="PS50051"/>
    </source>
</evidence>
<dbReference type="AlphaFoldDB" id="A0A1R0GMR5"/>
<dbReference type="InterPro" id="IPR041024">
    <property type="entry name" value="Mcm6_C"/>
</dbReference>
<comment type="similarity">
    <text evidence="2 11">Belongs to the MCM family.</text>
</comment>
<dbReference type="Pfam" id="PF14551">
    <property type="entry name" value="MCM_N"/>
    <property type="match status" value="1"/>
</dbReference>
<dbReference type="PRINTS" id="PR01657">
    <property type="entry name" value="MCMFAMILY"/>
</dbReference>
<comment type="subunit">
    <text evidence="12">Component of the MCM2-7 complex.</text>
</comment>
<dbReference type="PANTHER" id="PTHR11630:SF43">
    <property type="entry name" value="DNA REPLICATION LICENSING FACTOR MCM6"/>
    <property type="match status" value="1"/>
</dbReference>
<dbReference type="PRINTS" id="PR01662">
    <property type="entry name" value="MCMPROTEIN6"/>
</dbReference>
<dbReference type="GO" id="GO:0000727">
    <property type="term" value="P:double-strand break repair via break-induced replication"/>
    <property type="evidence" value="ECO:0007669"/>
    <property type="project" value="TreeGrafter"/>
</dbReference>
<evidence type="ECO:0000256" key="13">
    <source>
        <dbReference type="SAM" id="MobiDB-lite"/>
    </source>
</evidence>
<dbReference type="GO" id="GO:0031261">
    <property type="term" value="C:DNA replication preinitiation complex"/>
    <property type="evidence" value="ECO:0007669"/>
    <property type="project" value="UniProtKB-ARBA"/>
</dbReference>
<dbReference type="Proteomes" id="UP000187455">
    <property type="component" value="Unassembled WGS sequence"/>
</dbReference>
<keyword evidence="7 11" id="KW-0067">ATP-binding</keyword>
<dbReference type="SUPFAM" id="SSF52540">
    <property type="entry name" value="P-loop containing nucleoside triphosphate hydrolases"/>
    <property type="match status" value="1"/>
</dbReference>
<organism evidence="15 17">
    <name type="scientific">Smittium mucronatum</name>
    <dbReference type="NCBI Taxonomy" id="133383"/>
    <lineage>
        <taxon>Eukaryota</taxon>
        <taxon>Fungi</taxon>
        <taxon>Fungi incertae sedis</taxon>
        <taxon>Zoopagomycota</taxon>
        <taxon>Kickxellomycotina</taxon>
        <taxon>Harpellomycetes</taxon>
        <taxon>Harpellales</taxon>
        <taxon>Legeriomycetaceae</taxon>
        <taxon>Smittium</taxon>
    </lineage>
</organism>
<dbReference type="EMBL" id="LSSL01007124">
    <property type="protein sequence ID" value="OLY78167.1"/>
    <property type="molecule type" value="Genomic_DNA"/>
</dbReference>
<evidence type="ECO:0000256" key="9">
    <source>
        <dbReference type="ARBA" id="ARBA00023242"/>
    </source>
</evidence>
<evidence type="ECO:0000256" key="2">
    <source>
        <dbReference type="ARBA" id="ARBA00008010"/>
    </source>
</evidence>
<dbReference type="Gene3D" id="2.20.28.10">
    <property type="match status" value="1"/>
</dbReference>
<feature type="compositionally biased region" description="Acidic residues" evidence="13">
    <location>
        <begin position="908"/>
        <end position="919"/>
    </location>
</feature>
<dbReference type="Pfam" id="PF18263">
    <property type="entry name" value="WHD_MCM6"/>
    <property type="match status" value="1"/>
</dbReference>
<gene>
    <name evidence="16" type="ORF">AYI68_g7637</name>
    <name evidence="15" type="ORF">AYI68_g7789</name>
</gene>
<dbReference type="InterPro" id="IPR041562">
    <property type="entry name" value="MCM_lid"/>
</dbReference>
<dbReference type="GO" id="GO:0042555">
    <property type="term" value="C:MCM complex"/>
    <property type="evidence" value="ECO:0007669"/>
    <property type="project" value="UniProtKB-UniRule"/>
</dbReference>
<comment type="caution">
    <text evidence="15">The sequence shown here is derived from an EMBL/GenBank/DDBJ whole genome shotgun (WGS) entry which is preliminary data.</text>
</comment>
<accession>A0A1R0GMR5</accession>
<dbReference type="InterPro" id="IPR008049">
    <property type="entry name" value="MCM6"/>
</dbReference>
<dbReference type="InterPro" id="IPR012340">
    <property type="entry name" value="NA-bd_OB-fold"/>
</dbReference>
<dbReference type="GO" id="GO:0043596">
    <property type="term" value="C:nuclear replication fork"/>
    <property type="evidence" value="ECO:0007669"/>
    <property type="project" value="UniProtKB-ARBA"/>
</dbReference>
<name>A0A1R0GMR5_9FUNG</name>
<protein>
    <recommendedName>
        <fullName evidence="12">DNA replication licensing factor MCM6</fullName>
        <ecNumber evidence="12">3.6.4.12</ecNumber>
    </recommendedName>
</protein>
<dbReference type="InterPro" id="IPR027417">
    <property type="entry name" value="P-loop_NTPase"/>
</dbReference>
<dbReference type="GO" id="GO:0016787">
    <property type="term" value="F:hydrolase activity"/>
    <property type="evidence" value="ECO:0007669"/>
    <property type="project" value="UniProtKB-KW"/>
</dbReference>
<dbReference type="GO" id="GO:0097373">
    <property type="term" value="C:MCM core complex"/>
    <property type="evidence" value="ECO:0007669"/>
    <property type="project" value="UniProtKB-ARBA"/>
</dbReference>
<dbReference type="FunFam" id="2.20.28.10:FF:000003">
    <property type="entry name" value="DNA helicase"/>
    <property type="match status" value="1"/>
</dbReference>
<evidence type="ECO:0000256" key="12">
    <source>
        <dbReference type="RuleBase" id="RU368064"/>
    </source>
</evidence>
<evidence type="ECO:0000256" key="7">
    <source>
        <dbReference type="ARBA" id="ARBA00022840"/>
    </source>
</evidence>
<dbReference type="OrthoDB" id="1744952at2759"/>
<evidence type="ECO:0000256" key="6">
    <source>
        <dbReference type="ARBA" id="ARBA00022806"/>
    </source>
</evidence>
<dbReference type="Gene3D" id="2.40.50.140">
    <property type="entry name" value="Nucleic acid-binding proteins"/>
    <property type="match status" value="1"/>
</dbReference>
<dbReference type="GO" id="GO:1990518">
    <property type="term" value="F:single-stranded 3'-5' DNA helicase activity"/>
    <property type="evidence" value="ECO:0007669"/>
    <property type="project" value="TreeGrafter"/>
</dbReference>
<reference evidence="15 17" key="1">
    <citation type="journal article" date="2016" name="Mol. Biol. Evol.">
        <title>Genome-Wide Survey of Gut Fungi (Harpellales) Reveals the First Horizontally Transferred Ubiquitin Gene from a Mosquito Host.</title>
        <authorList>
            <person name="Wang Y."/>
            <person name="White M.M."/>
            <person name="Kvist S."/>
            <person name="Moncalvo J.M."/>
        </authorList>
    </citation>
    <scope>NUCLEOTIDE SEQUENCE [LARGE SCALE GENOMIC DNA]</scope>
    <source>
        <strain evidence="15 17">ALG-7-W6</strain>
    </source>
</reference>
<evidence type="ECO:0000313" key="17">
    <source>
        <dbReference type="Proteomes" id="UP000187455"/>
    </source>
</evidence>
<dbReference type="SUPFAM" id="SSF50249">
    <property type="entry name" value="Nucleic acid-binding proteins"/>
    <property type="match status" value="1"/>
</dbReference>
<dbReference type="GO" id="GO:0003697">
    <property type="term" value="F:single-stranded DNA binding"/>
    <property type="evidence" value="ECO:0007669"/>
    <property type="project" value="TreeGrafter"/>
</dbReference>
<evidence type="ECO:0000256" key="4">
    <source>
        <dbReference type="ARBA" id="ARBA00022741"/>
    </source>
</evidence>
<evidence type="ECO:0000313" key="16">
    <source>
        <dbReference type="EMBL" id="OLY78315.1"/>
    </source>
</evidence>
<dbReference type="InterPro" id="IPR031327">
    <property type="entry name" value="MCM"/>
</dbReference>
<keyword evidence="8 11" id="KW-0238">DNA-binding</keyword>
<dbReference type="PANTHER" id="PTHR11630">
    <property type="entry name" value="DNA REPLICATION LICENSING FACTOR MCM FAMILY MEMBER"/>
    <property type="match status" value="1"/>
</dbReference>
<keyword evidence="10 12" id="KW-0131">Cell cycle</keyword>
<dbReference type="Pfam" id="PF17855">
    <property type="entry name" value="MCM_lid"/>
    <property type="match status" value="1"/>
</dbReference>
<dbReference type="PROSITE" id="PS50051">
    <property type="entry name" value="MCM_2"/>
    <property type="match status" value="1"/>
</dbReference>
<reference evidence="15" key="2">
    <citation type="submission" date="2017-01" db="EMBL/GenBank/DDBJ databases">
        <authorList>
            <person name="Mah S.A."/>
            <person name="Swanson W.J."/>
            <person name="Moy G.W."/>
            <person name="Vacquier V.D."/>
        </authorList>
    </citation>
    <scope>NUCLEOTIDE SEQUENCE</scope>
    <source>
        <strain evidence="15">ALG-7-W6</strain>
    </source>
</reference>
<dbReference type="PROSITE" id="PS00847">
    <property type="entry name" value="MCM_1"/>
    <property type="match status" value="1"/>
</dbReference>
<dbReference type="Gene3D" id="3.30.1640.10">
    <property type="entry name" value="mini-chromosome maintenance (MCM) complex, chain A, domain 1"/>
    <property type="match status" value="1"/>
</dbReference>
<keyword evidence="4 11" id="KW-0547">Nucleotide-binding</keyword>
<keyword evidence="5 12" id="KW-0378">Hydrolase</keyword>
<comment type="subcellular location">
    <subcellularLocation>
        <location evidence="1 12">Nucleus</location>
    </subcellularLocation>
</comment>
<dbReference type="FunFam" id="3.40.50.300:FF:000115">
    <property type="entry name" value="DNA helicase"/>
    <property type="match status" value="1"/>
</dbReference>
<evidence type="ECO:0000256" key="8">
    <source>
        <dbReference type="ARBA" id="ARBA00023125"/>
    </source>
</evidence>